<organism evidence="5 8">
    <name type="scientific">Algibacter amylolyticus</name>
    <dbReference type="NCBI Taxonomy" id="1608400"/>
    <lineage>
        <taxon>Bacteria</taxon>
        <taxon>Pseudomonadati</taxon>
        <taxon>Bacteroidota</taxon>
        <taxon>Flavobacteriia</taxon>
        <taxon>Flavobacteriales</taxon>
        <taxon>Flavobacteriaceae</taxon>
        <taxon>Algibacter</taxon>
    </lineage>
</organism>
<dbReference type="AlphaFoldDB" id="A0A5M7B6C5"/>
<reference evidence="6 7" key="2">
    <citation type="submission" date="2019-07" db="EMBL/GenBank/DDBJ databases">
        <title>Algibacter marinivivus sp. nov., isolated from the surface of a marine red alga.</title>
        <authorList>
            <person name="Zhong X."/>
            <person name="Xu W."/>
            <person name="Zhang Y."/>
            <person name="Zhang Q."/>
            <person name="Du Z."/>
        </authorList>
    </citation>
    <scope>NUCLEOTIDE SEQUENCE [LARGE SCALE GENOMIC DNA]</scope>
    <source>
        <strain evidence="6 7">RU-4-M-4</strain>
    </source>
</reference>
<gene>
    <name evidence="5" type="ORF">F2B50_07990</name>
    <name evidence="6" type="ORF">FPF71_07990</name>
</gene>
<dbReference type="Proteomes" id="UP000322315">
    <property type="component" value="Unassembled WGS sequence"/>
</dbReference>
<keyword evidence="7" id="KW-1185">Reference proteome</keyword>
<accession>A0A5M7B6C5</accession>
<feature type="domain" description="Secretion system C-terminal sorting" evidence="4">
    <location>
        <begin position="859"/>
        <end position="929"/>
    </location>
</feature>
<evidence type="ECO:0000313" key="6">
    <source>
        <dbReference type="EMBL" id="TSJ77620.1"/>
    </source>
</evidence>
<dbReference type="InterPro" id="IPR017853">
    <property type="entry name" value="GH"/>
</dbReference>
<dbReference type="Proteomes" id="UP000315145">
    <property type="component" value="Unassembled WGS sequence"/>
</dbReference>
<dbReference type="InterPro" id="IPR013780">
    <property type="entry name" value="Glyco_hydro_b"/>
</dbReference>
<evidence type="ECO:0000259" key="4">
    <source>
        <dbReference type="Pfam" id="PF18962"/>
    </source>
</evidence>
<keyword evidence="2" id="KW-0378">Hydrolase</keyword>
<dbReference type="InterPro" id="IPR013785">
    <property type="entry name" value="Aldolase_TIM"/>
</dbReference>
<name>A0A5M7B6C5_9FLAO</name>
<dbReference type="Gene3D" id="2.60.40.1180">
    <property type="entry name" value="Golgi alpha-mannosidase II"/>
    <property type="match status" value="1"/>
</dbReference>
<dbReference type="SUPFAM" id="SSF51445">
    <property type="entry name" value="(Trans)glycosidases"/>
    <property type="match status" value="1"/>
</dbReference>
<protein>
    <submittedName>
        <fullName evidence="5">T9SS type A sorting domain-containing protein</fullName>
    </submittedName>
</protein>
<keyword evidence="1" id="KW-0732">Signal</keyword>
<evidence type="ECO:0000256" key="3">
    <source>
        <dbReference type="ARBA" id="ARBA00023295"/>
    </source>
</evidence>
<evidence type="ECO:0000313" key="8">
    <source>
        <dbReference type="Proteomes" id="UP000322315"/>
    </source>
</evidence>
<comment type="caution">
    <text evidence="5">The sequence shown here is derived from an EMBL/GenBank/DDBJ whole genome shotgun (WGS) entry which is preliminary data.</text>
</comment>
<dbReference type="OrthoDB" id="1031955at2"/>
<dbReference type="NCBIfam" id="TIGR04183">
    <property type="entry name" value="Por_Secre_tail"/>
    <property type="match status" value="1"/>
</dbReference>
<reference evidence="5 8" key="1">
    <citation type="journal article" date="2015" name="Int. J. Syst. Evol. Microbiol.">
        <title>Algibacter amylolyticus sp. nov., isolated from intertidal sediment.</title>
        <authorList>
            <person name="Zhang D.C."/>
            <person name="Wu J."/>
            <person name="Neuner K."/>
            <person name="Yao J."/>
            <person name="Margesin R."/>
        </authorList>
    </citation>
    <scope>NUCLEOTIDE SEQUENCE [LARGE SCALE GENOMIC DNA]</scope>
    <source>
        <strain evidence="5 8">RU-4-M-4</strain>
    </source>
</reference>
<reference evidence="5" key="3">
    <citation type="submission" date="2019-09" db="EMBL/GenBank/DDBJ databases">
        <authorList>
            <person name="Zhang D.-C."/>
        </authorList>
    </citation>
    <scope>NUCLEOTIDE SEQUENCE</scope>
    <source>
        <strain evidence="5">RU-4-M-4</strain>
    </source>
</reference>
<dbReference type="Gene3D" id="3.20.20.70">
    <property type="entry name" value="Aldolase class I"/>
    <property type="match status" value="1"/>
</dbReference>
<proteinExistence type="predicted"/>
<keyword evidence="3" id="KW-0326">Glycosidase</keyword>
<dbReference type="RefSeq" id="WP_144116158.1">
    <property type="nucleotide sequence ID" value="NZ_JACHGE010000005.1"/>
</dbReference>
<dbReference type="InterPro" id="IPR026444">
    <property type="entry name" value="Secre_tail"/>
</dbReference>
<dbReference type="Pfam" id="PF18962">
    <property type="entry name" value="Por_Secre_tail"/>
    <property type="match status" value="1"/>
</dbReference>
<evidence type="ECO:0000256" key="2">
    <source>
        <dbReference type="ARBA" id="ARBA00022801"/>
    </source>
</evidence>
<dbReference type="GO" id="GO:0016798">
    <property type="term" value="F:hydrolase activity, acting on glycosyl bonds"/>
    <property type="evidence" value="ECO:0007669"/>
    <property type="project" value="UniProtKB-KW"/>
</dbReference>
<sequence>MKIYIYTFIYLLFFSFCLKGFSQNTTTISLGGSQEIIYNLDTGEATYINGNASIMNFYAEVKIPNSVTSRMYTNRTVQVLGAVTTIVNTGLGLPTMKQWFVLDNNNQCRFGLTLEHVTPIETNYMAPMVAQGANVLDLGVGGEIRTMSMPWFQPNGVRWEYPSINGDNRSYNVTTLHNVASRNGFVLGALTHDNWRSAVLTKGVNNLLTNLEVMCGAPMSSINSELEHGKLSGTVITSSTMMIGFFDNYKNGLEEYAKTIGSITPKLGRAASLTFDKNTIISWKTWGNGANKNSSDVWPTTELTSIPVFIKEELQPTGFQNTEGKVVIAVAGNTPGIHKPLKPFREQVDANDQIKGAYNGTWKCGSIDNLDQVVHAATSNYTLGELVLRDHDGNIVEFVNNAGKTVYAFDPTHPGNIARLEKNLNTHLVQGNQFIRLDFTFYGGFEGKFYNPEIKTGVQAYNFGMKNLIDKLEGKMHINLAISPYFPFQYGHSRRISGDTSYKFETIEYELNALAGGWWLGNGNLYDNLDPGDVDFNPNEDNEEATMSQINAAAITGYFQSSDDFTDPHRRDMALKYLTKTKVFNVLNKGVSFEPLDLASELTPNVFYYKEESTGILYIALFNHTSGSLPLSFDIDRIIDNTSNLRLDNLWTDEFHVLKGNDNWTFYLPPHASRLFKVYPTQLPEQNVPEPEDDLTIGGYGYIKVKKNGKFWTMDPKNGDRLSALSDAPDVIYSTFKWTENDAGKVLLKAKEYENDDSRKSNLKYYTSNSTRSLKAEAGNLTNAQFTFEDLGNFEFRLRPVDPITFGDNTSGIGYVRWDEANGDIDASGKTDTDNTVFIWVPEFSLGIQEDVLNNEIKIYPIPAYNKIYVDLNGLEAAEISLKIYSILGKLVGQKNLTSKGSTSKNEIDIGNLQAGMYIMKIENAGKVQFFKFLKQD</sequence>
<evidence type="ECO:0000256" key="1">
    <source>
        <dbReference type="ARBA" id="ARBA00022729"/>
    </source>
</evidence>
<dbReference type="EMBL" id="VMBF01000004">
    <property type="protein sequence ID" value="TSJ77620.1"/>
    <property type="molecule type" value="Genomic_DNA"/>
</dbReference>
<dbReference type="EMBL" id="VWRS01000004">
    <property type="protein sequence ID" value="KAA5825126.1"/>
    <property type="molecule type" value="Genomic_DNA"/>
</dbReference>
<evidence type="ECO:0000313" key="5">
    <source>
        <dbReference type="EMBL" id="KAA5825126.1"/>
    </source>
</evidence>
<evidence type="ECO:0000313" key="7">
    <source>
        <dbReference type="Proteomes" id="UP000315145"/>
    </source>
</evidence>